<dbReference type="SUPFAM" id="SSF48264">
    <property type="entry name" value="Cytochrome P450"/>
    <property type="match status" value="1"/>
</dbReference>
<name>A0A9P7Y0B9_9FUNG</name>
<dbReference type="GO" id="GO:0004497">
    <property type="term" value="F:monooxygenase activity"/>
    <property type="evidence" value="ECO:0007669"/>
    <property type="project" value="InterPro"/>
</dbReference>
<dbReference type="EMBL" id="JAHRHY010000005">
    <property type="protein sequence ID" value="KAG9069164.1"/>
    <property type="molecule type" value="Genomic_DNA"/>
</dbReference>
<protein>
    <recommendedName>
        <fullName evidence="3">Cytochrome P450</fullName>
    </recommendedName>
</protein>
<evidence type="ECO:0000313" key="1">
    <source>
        <dbReference type="EMBL" id="KAG9069164.1"/>
    </source>
</evidence>
<dbReference type="OrthoDB" id="1470350at2759"/>
<accession>A0A9P7Y0B9</accession>
<gene>
    <name evidence="1" type="ORF">KI688_010060</name>
</gene>
<reference evidence="1" key="1">
    <citation type="submission" date="2021-06" db="EMBL/GenBank/DDBJ databases">
        <title>Genome Sequence of Mortierella hyaline Strain SCG-10, a Cold-Adapted, Nitrate-Reducing Fungus Isolated from Soil in Minnesota, USA.</title>
        <authorList>
            <person name="Aldossari N."/>
        </authorList>
    </citation>
    <scope>NUCLEOTIDE SEQUENCE</scope>
    <source>
        <strain evidence="1">SCG-10</strain>
    </source>
</reference>
<dbReference type="AlphaFoldDB" id="A0A9P7Y0B9"/>
<evidence type="ECO:0000313" key="2">
    <source>
        <dbReference type="Proteomes" id="UP000707451"/>
    </source>
</evidence>
<dbReference type="GO" id="GO:0005506">
    <property type="term" value="F:iron ion binding"/>
    <property type="evidence" value="ECO:0007669"/>
    <property type="project" value="InterPro"/>
</dbReference>
<keyword evidence="2" id="KW-1185">Reference proteome</keyword>
<dbReference type="GO" id="GO:0016705">
    <property type="term" value="F:oxidoreductase activity, acting on paired donors, with incorporation or reduction of molecular oxygen"/>
    <property type="evidence" value="ECO:0007669"/>
    <property type="project" value="InterPro"/>
</dbReference>
<dbReference type="GO" id="GO:0020037">
    <property type="term" value="F:heme binding"/>
    <property type="evidence" value="ECO:0007669"/>
    <property type="project" value="InterPro"/>
</dbReference>
<dbReference type="Proteomes" id="UP000707451">
    <property type="component" value="Unassembled WGS sequence"/>
</dbReference>
<evidence type="ECO:0008006" key="3">
    <source>
        <dbReference type="Google" id="ProtNLM"/>
    </source>
</evidence>
<comment type="caution">
    <text evidence="1">The sequence shown here is derived from an EMBL/GenBank/DDBJ whole genome shotgun (WGS) entry which is preliminary data.</text>
</comment>
<organism evidence="1 2">
    <name type="scientific">Linnemannia hyalina</name>
    <dbReference type="NCBI Taxonomy" id="64524"/>
    <lineage>
        <taxon>Eukaryota</taxon>
        <taxon>Fungi</taxon>
        <taxon>Fungi incertae sedis</taxon>
        <taxon>Mucoromycota</taxon>
        <taxon>Mortierellomycotina</taxon>
        <taxon>Mortierellomycetes</taxon>
        <taxon>Mortierellales</taxon>
        <taxon>Mortierellaceae</taxon>
        <taxon>Linnemannia</taxon>
    </lineage>
</organism>
<sequence>MVLGQAFATIEAITLMSMLVERFDFELVDPKKEPAYIPSLTMPMDCGLPVRVIRRNPKA</sequence>
<proteinExistence type="predicted"/>
<dbReference type="InterPro" id="IPR036396">
    <property type="entry name" value="Cyt_P450_sf"/>
</dbReference>
<dbReference type="Gene3D" id="1.10.630.10">
    <property type="entry name" value="Cytochrome P450"/>
    <property type="match status" value="1"/>
</dbReference>